<reference evidence="1" key="1">
    <citation type="submission" date="2021-06" db="EMBL/GenBank/DDBJ databases">
        <authorList>
            <person name="Kallberg Y."/>
            <person name="Tangrot J."/>
            <person name="Rosling A."/>
        </authorList>
    </citation>
    <scope>NUCLEOTIDE SEQUENCE</scope>
    <source>
        <strain evidence="1">FL966</strain>
    </source>
</reference>
<feature type="non-terminal residue" evidence="1">
    <location>
        <position position="1"/>
    </location>
</feature>
<feature type="non-terminal residue" evidence="1">
    <location>
        <position position="52"/>
    </location>
</feature>
<protein>
    <submittedName>
        <fullName evidence="1">13941_t:CDS:1</fullName>
    </submittedName>
</protein>
<keyword evidence="2" id="KW-1185">Reference proteome</keyword>
<comment type="caution">
    <text evidence="1">The sequence shown here is derived from an EMBL/GenBank/DDBJ whole genome shotgun (WGS) entry which is preliminary data.</text>
</comment>
<dbReference type="OrthoDB" id="2427446at2759"/>
<evidence type="ECO:0000313" key="1">
    <source>
        <dbReference type="EMBL" id="CAG8822837.1"/>
    </source>
</evidence>
<dbReference type="AlphaFoldDB" id="A0A9N9KD28"/>
<evidence type="ECO:0000313" key="2">
    <source>
        <dbReference type="Proteomes" id="UP000789759"/>
    </source>
</evidence>
<dbReference type="EMBL" id="CAJVQA010052220">
    <property type="protein sequence ID" value="CAG8822837.1"/>
    <property type="molecule type" value="Genomic_DNA"/>
</dbReference>
<gene>
    <name evidence="1" type="ORF">CPELLU_LOCUS19857</name>
</gene>
<sequence>LAFEWFLKSTQRKCEHSFFVWMEYDNFRNIEEVGKGEFSIVYKTSYKNRYQT</sequence>
<proteinExistence type="predicted"/>
<accession>A0A9N9KD28</accession>
<name>A0A9N9KD28_9GLOM</name>
<organism evidence="1 2">
    <name type="scientific">Cetraspora pellucida</name>
    <dbReference type="NCBI Taxonomy" id="1433469"/>
    <lineage>
        <taxon>Eukaryota</taxon>
        <taxon>Fungi</taxon>
        <taxon>Fungi incertae sedis</taxon>
        <taxon>Mucoromycota</taxon>
        <taxon>Glomeromycotina</taxon>
        <taxon>Glomeromycetes</taxon>
        <taxon>Diversisporales</taxon>
        <taxon>Gigasporaceae</taxon>
        <taxon>Cetraspora</taxon>
    </lineage>
</organism>
<dbReference type="Proteomes" id="UP000789759">
    <property type="component" value="Unassembled WGS sequence"/>
</dbReference>